<dbReference type="EC" id="2.7.11.1" evidence="1"/>
<evidence type="ECO:0000256" key="4">
    <source>
        <dbReference type="ARBA" id="ARBA00022741"/>
    </source>
</evidence>
<evidence type="ECO:0000256" key="6">
    <source>
        <dbReference type="ARBA" id="ARBA00022840"/>
    </source>
</evidence>
<dbReference type="InterPro" id="IPR000719">
    <property type="entry name" value="Prot_kinase_dom"/>
</dbReference>
<reference evidence="10" key="1">
    <citation type="submission" date="2022-07" db="EMBL/GenBank/DDBJ databases">
        <title>Genome Sequence of Physisporinus lineatus.</title>
        <authorList>
            <person name="Buettner E."/>
        </authorList>
    </citation>
    <scope>NUCLEOTIDE SEQUENCE</scope>
    <source>
        <strain evidence="10">VT162</strain>
    </source>
</reference>
<dbReference type="Gene3D" id="1.10.510.10">
    <property type="entry name" value="Transferase(Phosphotransferase) domain 1"/>
    <property type="match status" value="1"/>
</dbReference>
<keyword evidence="6" id="KW-0067">ATP-binding</keyword>
<comment type="catalytic activity">
    <reaction evidence="8">
        <text>L-seryl-[protein] + ATP = O-phospho-L-seryl-[protein] + ADP + H(+)</text>
        <dbReference type="Rhea" id="RHEA:17989"/>
        <dbReference type="Rhea" id="RHEA-COMP:9863"/>
        <dbReference type="Rhea" id="RHEA-COMP:11604"/>
        <dbReference type="ChEBI" id="CHEBI:15378"/>
        <dbReference type="ChEBI" id="CHEBI:29999"/>
        <dbReference type="ChEBI" id="CHEBI:30616"/>
        <dbReference type="ChEBI" id="CHEBI:83421"/>
        <dbReference type="ChEBI" id="CHEBI:456216"/>
        <dbReference type="EC" id="2.7.11.1"/>
    </reaction>
</comment>
<dbReference type="PANTHER" id="PTHR24356:SF1">
    <property type="entry name" value="SERINE_THREONINE-PROTEIN KINASE GREATWALL"/>
    <property type="match status" value="1"/>
</dbReference>
<name>A0AAD5VCU8_9APHY</name>
<gene>
    <name evidence="10" type="ORF">NLI96_g1291</name>
</gene>
<comment type="caution">
    <text evidence="10">The sequence shown here is derived from an EMBL/GenBank/DDBJ whole genome shotgun (WGS) entry which is preliminary data.</text>
</comment>
<keyword evidence="2" id="KW-0723">Serine/threonine-protein kinase</keyword>
<keyword evidence="5" id="KW-0418">Kinase</keyword>
<dbReference type="Pfam" id="PF00069">
    <property type="entry name" value="Pkinase"/>
    <property type="match status" value="1"/>
</dbReference>
<organism evidence="10 11">
    <name type="scientific">Meripilus lineatus</name>
    <dbReference type="NCBI Taxonomy" id="2056292"/>
    <lineage>
        <taxon>Eukaryota</taxon>
        <taxon>Fungi</taxon>
        <taxon>Dikarya</taxon>
        <taxon>Basidiomycota</taxon>
        <taxon>Agaricomycotina</taxon>
        <taxon>Agaricomycetes</taxon>
        <taxon>Polyporales</taxon>
        <taxon>Meripilaceae</taxon>
        <taxon>Meripilus</taxon>
    </lineage>
</organism>
<sequence>MSSRPRPNMLNSEHISSLLPRTLFSAIVNGFMIAMGSSLTPRKSRKLSTISAHTQPIRRPLTPINTHVQQPPSCSSPSSSCASSSACSLSSQKLTLLRRVTDRTYEHDQASSTSEGSDEVKTPIINVISPISPLYSSPSYSPVEYLKQENPSLATTTTTDDETSTCGGSPPVSPSPSPYNSCFELPIHDQGCGPFLFMRPICKGSYGSAYVVQDLSTSRVLCAKVFRKTSLLQERHRYIGAMAELLAYQRISESDERMRKWVMDAHGVLQDDLFVLVAMDLMDCDLFTKLQKPVSRSLLRHWIAQTALGIDALHRMGIIHRDIKPENVFIIPGTQNVRIGDFTNAWINTLEDDHHSGSSAEPLEWWKVYTRECIGTREYSAPEIRKEQWYGVSVDWWGLGCLVYDLLMGDILFPNDKTYELYLKTQSGKVKMDPREYFSLRSNQRLTLQERSLLSGLLDPSPHRRFRLEDLESHPFFVDFGRSVFRGLHEMSFEATSKRVRKVSLDLNISPELEDEPLCHARPEPYRPEPLDSLEELNEENPFDIFAWVNPRGILANGTC</sequence>
<dbReference type="Proteomes" id="UP001212997">
    <property type="component" value="Unassembled WGS sequence"/>
</dbReference>
<dbReference type="PANTHER" id="PTHR24356">
    <property type="entry name" value="SERINE/THREONINE-PROTEIN KINASE"/>
    <property type="match status" value="1"/>
</dbReference>
<keyword evidence="11" id="KW-1185">Reference proteome</keyword>
<evidence type="ECO:0000256" key="2">
    <source>
        <dbReference type="ARBA" id="ARBA00022527"/>
    </source>
</evidence>
<dbReference type="PROSITE" id="PS50011">
    <property type="entry name" value="PROTEIN_KINASE_DOM"/>
    <property type="match status" value="1"/>
</dbReference>
<feature type="domain" description="Protein kinase" evidence="9">
    <location>
        <begin position="195"/>
        <end position="477"/>
    </location>
</feature>
<dbReference type="GO" id="GO:0005524">
    <property type="term" value="F:ATP binding"/>
    <property type="evidence" value="ECO:0007669"/>
    <property type="project" value="UniProtKB-KW"/>
</dbReference>
<comment type="catalytic activity">
    <reaction evidence="7">
        <text>L-threonyl-[protein] + ATP = O-phospho-L-threonyl-[protein] + ADP + H(+)</text>
        <dbReference type="Rhea" id="RHEA:46608"/>
        <dbReference type="Rhea" id="RHEA-COMP:11060"/>
        <dbReference type="Rhea" id="RHEA-COMP:11605"/>
        <dbReference type="ChEBI" id="CHEBI:15378"/>
        <dbReference type="ChEBI" id="CHEBI:30013"/>
        <dbReference type="ChEBI" id="CHEBI:30616"/>
        <dbReference type="ChEBI" id="CHEBI:61977"/>
        <dbReference type="ChEBI" id="CHEBI:456216"/>
        <dbReference type="EC" id="2.7.11.1"/>
    </reaction>
</comment>
<evidence type="ECO:0000256" key="8">
    <source>
        <dbReference type="ARBA" id="ARBA00048679"/>
    </source>
</evidence>
<evidence type="ECO:0000256" key="5">
    <source>
        <dbReference type="ARBA" id="ARBA00022777"/>
    </source>
</evidence>
<dbReference type="AlphaFoldDB" id="A0AAD5VCU8"/>
<dbReference type="Gene3D" id="3.30.200.20">
    <property type="entry name" value="Phosphorylase Kinase, domain 1"/>
    <property type="match status" value="1"/>
</dbReference>
<evidence type="ECO:0000256" key="7">
    <source>
        <dbReference type="ARBA" id="ARBA00047899"/>
    </source>
</evidence>
<evidence type="ECO:0000313" key="10">
    <source>
        <dbReference type="EMBL" id="KAJ3490632.1"/>
    </source>
</evidence>
<dbReference type="PROSITE" id="PS00108">
    <property type="entry name" value="PROTEIN_KINASE_ST"/>
    <property type="match status" value="1"/>
</dbReference>
<dbReference type="InterPro" id="IPR050236">
    <property type="entry name" value="Ser_Thr_kinase_AGC"/>
</dbReference>
<keyword evidence="3" id="KW-0808">Transferase</keyword>
<dbReference type="GO" id="GO:0004674">
    <property type="term" value="F:protein serine/threonine kinase activity"/>
    <property type="evidence" value="ECO:0007669"/>
    <property type="project" value="UniProtKB-KW"/>
</dbReference>
<evidence type="ECO:0000256" key="1">
    <source>
        <dbReference type="ARBA" id="ARBA00012513"/>
    </source>
</evidence>
<protein>
    <recommendedName>
        <fullName evidence="1">non-specific serine/threonine protein kinase</fullName>
        <ecNumber evidence="1">2.7.11.1</ecNumber>
    </recommendedName>
</protein>
<dbReference type="InterPro" id="IPR008271">
    <property type="entry name" value="Ser/Thr_kinase_AS"/>
</dbReference>
<dbReference type="EMBL" id="JANAWD010000025">
    <property type="protein sequence ID" value="KAJ3490632.1"/>
    <property type="molecule type" value="Genomic_DNA"/>
</dbReference>
<dbReference type="InterPro" id="IPR011009">
    <property type="entry name" value="Kinase-like_dom_sf"/>
</dbReference>
<evidence type="ECO:0000256" key="3">
    <source>
        <dbReference type="ARBA" id="ARBA00022679"/>
    </source>
</evidence>
<dbReference type="SUPFAM" id="SSF56112">
    <property type="entry name" value="Protein kinase-like (PK-like)"/>
    <property type="match status" value="1"/>
</dbReference>
<accession>A0AAD5VCU8</accession>
<dbReference type="SMART" id="SM00220">
    <property type="entry name" value="S_TKc"/>
    <property type="match status" value="1"/>
</dbReference>
<keyword evidence="4" id="KW-0547">Nucleotide-binding</keyword>
<evidence type="ECO:0000259" key="9">
    <source>
        <dbReference type="PROSITE" id="PS50011"/>
    </source>
</evidence>
<dbReference type="GO" id="GO:0035556">
    <property type="term" value="P:intracellular signal transduction"/>
    <property type="evidence" value="ECO:0007669"/>
    <property type="project" value="TreeGrafter"/>
</dbReference>
<evidence type="ECO:0000313" key="11">
    <source>
        <dbReference type="Proteomes" id="UP001212997"/>
    </source>
</evidence>
<proteinExistence type="predicted"/>